<proteinExistence type="predicted"/>
<dbReference type="InterPro" id="IPR013740">
    <property type="entry name" value="Redoxin"/>
</dbReference>
<feature type="domain" description="Thioredoxin" evidence="2">
    <location>
        <begin position="32"/>
        <end position="181"/>
    </location>
</feature>
<dbReference type="Gene3D" id="3.40.30.10">
    <property type="entry name" value="Glutaredoxin"/>
    <property type="match status" value="1"/>
</dbReference>
<dbReference type="Pfam" id="PF08534">
    <property type="entry name" value="Redoxin"/>
    <property type="match status" value="1"/>
</dbReference>
<name>A0A846QLQ5_9BACT</name>
<dbReference type="CDD" id="cd02966">
    <property type="entry name" value="TlpA_like_family"/>
    <property type="match status" value="1"/>
</dbReference>
<protein>
    <submittedName>
        <fullName evidence="3">Peroxiredoxin</fullName>
    </submittedName>
</protein>
<evidence type="ECO:0000259" key="2">
    <source>
        <dbReference type="PROSITE" id="PS51352"/>
    </source>
</evidence>
<organism evidence="3 4">
    <name type="scientific">Desulfobaculum xiamenense</name>
    <dbReference type="NCBI Taxonomy" id="995050"/>
    <lineage>
        <taxon>Bacteria</taxon>
        <taxon>Pseudomonadati</taxon>
        <taxon>Thermodesulfobacteriota</taxon>
        <taxon>Desulfovibrionia</taxon>
        <taxon>Desulfovibrionales</taxon>
        <taxon>Desulfovibrionaceae</taxon>
        <taxon>Desulfobaculum</taxon>
    </lineage>
</organism>
<dbReference type="GO" id="GO:0016491">
    <property type="term" value="F:oxidoreductase activity"/>
    <property type="evidence" value="ECO:0007669"/>
    <property type="project" value="InterPro"/>
</dbReference>
<evidence type="ECO:0000256" key="1">
    <source>
        <dbReference type="SAM" id="SignalP"/>
    </source>
</evidence>
<dbReference type="EMBL" id="JAATJA010000001">
    <property type="protein sequence ID" value="NJB66375.1"/>
    <property type="molecule type" value="Genomic_DNA"/>
</dbReference>
<comment type="caution">
    <text evidence="3">The sequence shown here is derived from an EMBL/GenBank/DDBJ whole genome shotgun (WGS) entry which is preliminary data.</text>
</comment>
<feature type="chain" id="PRO_5032398000" evidence="1">
    <location>
        <begin position="22"/>
        <end position="181"/>
    </location>
</feature>
<dbReference type="PROSITE" id="PS51352">
    <property type="entry name" value="THIOREDOXIN_2"/>
    <property type="match status" value="1"/>
</dbReference>
<dbReference type="InterPro" id="IPR013766">
    <property type="entry name" value="Thioredoxin_domain"/>
</dbReference>
<evidence type="ECO:0000313" key="3">
    <source>
        <dbReference type="EMBL" id="NJB66375.1"/>
    </source>
</evidence>
<keyword evidence="1" id="KW-0732">Signal</keyword>
<reference evidence="3 4" key="1">
    <citation type="submission" date="2020-03" db="EMBL/GenBank/DDBJ databases">
        <title>Genomic Encyclopedia of Type Strains, Phase IV (KMG-IV): sequencing the most valuable type-strain genomes for metagenomic binning, comparative biology and taxonomic classification.</title>
        <authorList>
            <person name="Goeker M."/>
        </authorList>
    </citation>
    <scope>NUCLEOTIDE SEQUENCE [LARGE SCALE GENOMIC DNA]</scope>
    <source>
        <strain evidence="3 4">DSM 24233</strain>
    </source>
</reference>
<accession>A0A846QLQ5</accession>
<sequence length="181" mass="19380">MLAHGCLCAMLVSCLFAVALAAELPVEGGSLGALRLPAPAIPAESAYLGVPSGESFAFSDLKADLVVIEVIGVYCPICHEQAPALRSLFRSLQRDGALNGRVCFLALASGATELEVAAVRKEHRAEYPILRDEDYSVHKNLGEPKTPFLILADASGKVLHTHLGRLESPEAFLKILHERLP</sequence>
<gene>
    <name evidence="3" type="ORF">GGQ74_000015</name>
</gene>
<dbReference type="RefSeq" id="WP_167939517.1">
    <property type="nucleotide sequence ID" value="NZ_JAATJA010000001.1"/>
</dbReference>
<dbReference type="SUPFAM" id="SSF52833">
    <property type="entry name" value="Thioredoxin-like"/>
    <property type="match status" value="1"/>
</dbReference>
<evidence type="ECO:0000313" key="4">
    <source>
        <dbReference type="Proteomes" id="UP000580856"/>
    </source>
</evidence>
<dbReference type="InterPro" id="IPR036249">
    <property type="entry name" value="Thioredoxin-like_sf"/>
</dbReference>
<feature type="signal peptide" evidence="1">
    <location>
        <begin position="1"/>
        <end position="21"/>
    </location>
</feature>
<dbReference type="Proteomes" id="UP000580856">
    <property type="component" value="Unassembled WGS sequence"/>
</dbReference>
<keyword evidence="4" id="KW-1185">Reference proteome</keyword>
<dbReference type="AlphaFoldDB" id="A0A846QLQ5"/>